<name>A0AAV8X0J2_9CUCU</name>
<evidence type="ECO:0000313" key="3">
    <source>
        <dbReference type="Proteomes" id="UP001162162"/>
    </source>
</evidence>
<organism evidence="2 3">
    <name type="scientific">Aromia moschata</name>
    <dbReference type="NCBI Taxonomy" id="1265417"/>
    <lineage>
        <taxon>Eukaryota</taxon>
        <taxon>Metazoa</taxon>
        <taxon>Ecdysozoa</taxon>
        <taxon>Arthropoda</taxon>
        <taxon>Hexapoda</taxon>
        <taxon>Insecta</taxon>
        <taxon>Pterygota</taxon>
        <taxon>Neoptera</taxon>
        <taxon>Endopterygota</taxon>
        <taxon>Coleoptera</taxon>
        <taxon>Polyphaga</taxon>
        <taxon>Cucujiformia</taxon>
        <taxon>Chrysomeloidea</taxon>
        <taxon>Cerambycidae</taxon>
        <taxon>Cerambycinae</taxon>
        <taxon>Callichromatini</taxon>
        <taxon>Aromia</taxon>
    </lineage>
</organism>
<protein>
    <submittedName>
        <fullName evidence="2">Uncharacterized protein</fullName>
    </submittedName>
</protein>
<keyword evidence="3" id="KW-1185">Reference proteome</keyword>
<proteinExistence type="predicted"/>
<dbReference type="Proteomes" id="UP001162162">
    <property type="component" value="Unassembled WGS sequence"/>
</dbReference>
<feature type="region of interest" description="Disordered" evidence="1">
    <location>
        <begin position="1"/>
        <end position="21"/>
    </location>
</feature>
<sequence length="79" mass="9137">MAKFKTTGSVNNLPTPIRQRNARSAENIAAVRVSVQENLRQSIPRRTQELGLWQTTTFHRDLGLHLYKIQLTRELKHSN</sequence>
<comment type="caution">
    <text evidence="2">The sequence shown here is derived from an EMBL/GenBank/DDBJ whole genome shotgun (WGS) entry which is preliminary data.</text>
</comment>
<gene>
    <name evidence="2" type="ORF">NQ318_002679</name>
</gene>
<evidence type="ECO:0000313" key="2">
    <source>
        <dbReference type="EMBL" id="KAJ8932040.1"/>
    </source>
</evidence>
<dbReference type="AlphaFoldDB" id="A0AAV8X0J2"/>
<dbReference type="EMBL" id="JAPWTK010001651">
    <property type="protein sequence ID" value="KAJ8932040.1"/>
    <property type="molecule type" value="Genomic_DNA"/>
</dbReference>
<feature type="compositionally biased region" description="Polar residues" evidence="1">
    <location>
        <begin position="1"/>
        <end position="14"/>
    </location>
</feature>
<evidence type="ECO:0000256" key="1">
    <source>
        <dbReference type="SAM" id="MobiDB-lite"/>
    </source>
</evidence>
<accession>A0AAV8X0J2</accession>
<reference evidence="2" key="1">
    <citation type="journal article" date="2023" name="Insect Mol. Biol.">
        <title>Genome sequencing provides insights into the evolution of gene families encoding plant cell wall-degrading enzymes in longhorned beetles.</title>
        <authorList>
            <person name="Shin N.R."/>
            <person name="Okamura Y."/>
            <person name="Kirsch R."/>
            <person name="Pauchet Y."/>
        </authorList>
    </citation>
    <scope>NUCLEOTIDE SEQUENCE</scope>
    <source>
        <strain evidence="2">AMC_N1</strain>
    </source>
</reference>